<keyword evidence="3" id="KW-0547">Nucleotide-binding</keyword>
<dbReference type="PANTHER" id="PTHR43445">
    <property type="entry name" value="UDP-N-ACETYLMURAMATE--L-ALANINE LIGASE-RELATED"/>
    <property type="match status" value="1"/>
</dbReference>
<protein>
    <submittedName>
        <fullName evidence="12">UDP-N-acetylmuramate: L-alanyl-gamma-D-glutamyl-meso-diaminopimelate ligase</fullName>
        <ecNumber evidence="12">6.3.2.-</ecNumber>
    </submittedName>
</protein>
<dbReference type="EC" id="6.3.2.-" evidence="12"/>
<dbReference type="SUPFAM" id="SSF51984">
    <property type="entry name" value="MurCD N-terminal domain"/>
    <property type="match status" value="1"/>
</dbReference>
<dbReference type="EMBL" id="JACIBY010000018">
    <property type="protein sequence ID" value="MBB3841584.1"/>
    <property type="molecule type" value="Genomic_DNA"/>
</dbReference>
<reference evidence="12 13" key="1">
    <citation type="submission" date="2020-08" db="EMBL/GenBank/DDBJ databases">
        <title>Genomic Encyclopedia of Type Strains, Phase IV (KMG-IV): sequencing the most valuable type-strain genomes for metagenomic binning, comparative biology and taxonomic classification.</title>
        <authorList>
            <person name="Goeker M."/>
        </authorList>
    </citation>
    <scope>NUCLEOTIDE SEQUENCE [LARGE SCALE GENOMIC DNA]</scope>
    <source>
        <strain evidence="12 13">DSM 17976</strain>
    </source>
</reference>
<keyword evidence="2" id="KW-0132">Cell division</keyword>
<dbReference type="AlphaFoldDB" id="A0A7W5ZR41"/>
<evidence type="ECO:0000259" key="11">
    <source>
        <dbReference type="Pfam" id="PF08245"/>
    </source>
</evidence>
<dbReference type="Proteomes" id="UP000541352">
    <property type="component" value="Unassembled WGS sequence"/>
</dbReference>
<dbReference type="GO" id="GO:0005524">
    <property type="term" value="F:ATP binding"/>
    <property type="evidence" value="ECO:0007669"/>
    <property type="project" value="UniProtKB-KW"/>
</dbReference>
<dbReference type="PANTHER" id="PTHR43445:SF5">
    <property type="entry name" value="UDP-N-ACETYLMURAMATE--L-ALANYL-GAMMA-D-GLUTAMYL-MESO-2,6-DIAMINOHEPTANDIOATE LIGASE"/>
    <property type="match status" value="1"/>
</dbReference>
<dbReference type="GO" id="GO:0051301">
    <property type="term" value="P:cell division"/>
    <property type="evidence" value="ECO:0007669"/>
    <property type="project" value="UniProtKB-KW"/>
</dbReference>
<name>A0A7W5ZR41_9BACT</name>
<keyword evidence="5" id="KW-0133">Cell shape</keyword>
<comment type="caution">
    <text evidence="12">The sequence shown here is derived from an EMBL/GenBank/DDBJ whole genome shotgun (WGS) entry which is preliminary data.</text>
</comment>
<dbReference type="Gene3D" id="3.40.1190.10">
    <property type="entry name" value="Mur-like, catalytic domain"/>
    <property type="match status" value="1"/>
</dbReference>
<dbReference type="Gene3D" id="3.90.190.20">
    <property type="entry name" value="Mur ligase, C-terminal domain"/>
    <property type="match status" value="1"/>
</dbReference>
<dbReference type="GO" id="GO:0008360">
    <property type="term" value="P:regulation of cell shape"/>
    <property type="evidence" value="ECO:0007669"/>
    <property type="project" value="UniProtKB-KW"/>
</dbReference>
<evidence type="ECO:0000259" key="10">
    <source>
        <dbReference type="Pfam" id="PF02875"/>
    </source>
</evidence>
<dbReference type="InterPro" id="IPR013221">
    <property type="entry name" value="Mur_ligase_cen"/>
</dbReference>
<evidence type="ECO:0000256" key="8">
    <source>
        <dbReference type="ARBA" id="ARBA00023316"/>
    </source>
</evidence>
<dbReference type="GO" id="GO:0009252">
    <property type="term" value="P:peptidoglycan biosynthetic process"/>
    <property type="evidence" value="ECO:0007669"/>
    <property type="project" value="UniProtKB-KW"/>
</dbReference>
<keyword evidence="1 12" id="KW-0436">Ligase</keyword>
<dbReference type="InterPro" id="IPR036565">
    <property type="entry name" value="Mur-like_cat_sf"/>
</dbReference>
<dbReference type="Gene3D" id="3.40.50.720">
    <property type="entry name" value="NAD(P)-binding Rossmann-like Domain"/>
    <property type="match status" value="1"/>
</dbReference>
<evidence type="ECO:0000256" key="7">
    <source>
        <dbReference type="ARBA" id="ARBA00023306"/>
    </source>
</evidence>
<dbReference type="Pfam" id="PF02875">
    <property type="entry name" value="Mur_ligase_C"/>
    <property type="match status" value="1"/>
</dbReference>
<dbReference type="InterPro" id="IPR050061">
    <property type="entry name" value="MurCDEF_pg_biosynth"/>
</dbReference>
<feature type="domain" description="Mur ligase N-terminal catalytic" evidence="9">
    <location>
        <begin position="4"/>
        <end position="101"/>
    </location>
</feature>
<accession>A0A7W5ZR41</accession>
<dbReference type="GO" id="GO:0016881">
    <property type="term" value="F:acid-amino acid ligase activity"/>
    <property type="evidence" value="ECO:0007669"/>
    <property type="project" value="InterPro"/>
</dbReference>
<dbReference type="Pfam" id="PF01225">
    <property type="entry name" value="Mur_ligase"/>
    <property type="match status" value="1"/>
</dbReference>
<feature type="domain" description="Mur ligase central" evidence="11">
    <location>
        <begin position="110"/>
        <end position="287"/>
    </location>
</feature>
<keyword evidence="7" id="KW-0131">Cell cycle</keyword>
<evidence type="ECO:0000313" key="12">
    <source>
        <dbReference type="EMBL" id="MBB3841584.1"/>
    </source>
</evidence>
<evidence type="ECO:0000259" key="9">
    <source>
        <dbReference type="Pfam" id="PF01225"/>
    </source>
</evidence>
<dbReference type="RefSeq" id="WP_183979342.1">
    <property type="nucleotide sequence ID" value="NZ_JACIBY010000018.1"/>
</dbReference>
<keyword evidence="13" id="KW-1185">Reference proteome</keyword>
<dbReference type="InterPro" id="IPR036615">
    <property type="entry name" value="Mur_ligase_C_dom_sf"/>
</dbReference>
<dbReference type="SUPFAM" id="SSF53244">
    <property type="entry name" value="MurD-like peptide ligases, peptide-binding domain"/>
    <property type="match status" value="1"/>
</dbReference>
<evidence type="ECO:0000256" key="5">
    <source>
        <dbReference type="ARBA" id="ARBA00022960"/>
    </source>
</evidence>
<evidence type="ECO:0000256" key="6">
    <source>
        <dbReference type="ARBA" id="ARBA00022984"/>
    </source>
</evidence>
<gene>
    <name evidence="12" type="ORF">FHS57_005612</name>
</gene>
<dbReference type="GO" id="GO:0071555">
    <property type="term" value="P:cell wall organization"/>
    <property type="evidence" value="ECO:0007669"/>
    <property type="project" value="UniProtKB-KW"/>
</dbReference>
<evidence type="ECO:0000313" key="13">
    <source>
        <dbReference type="Proteomes" id="UP000541352"/>
    </source>
</evidence>
<dbReference type="InterPro" id="IPR000713">
    <property type="entry name" value="Mur_ligase_N"/>
</dbReference>
<sequence length="455" mass="50653">MSQKVHFIAIGGSVMHNLAIALHRQGYQITGSDDEIYDPASSRLQKLGLLPAEIGWFPEKIHQGLDAVILGMHARKDNPELARAQELGIPIYSYPEYIYQQSQNKQRVVIAGSHGKTTITSIILHALRVNNRQFDYLVGAQLEGFETMVKLTKSAPLIVVEGDEYPASPTDLAPKFLHYHPHIALISGIAWDHYNVFPTWEGYVQQFEQLADSLSKSGVLVFDETDDMLDVIGKNERVDVRPVPYNVHPHKIVNGQTFLTTQAYGDVPLLIFGEHNMKNISGALAVCEEVGLTQEQFYRAIQTFKGAANRMETLAKNAHSAAFKDFAHAPSKVEATTKAAKSQFPARELVACVELHTFSSLNKNFLGQYAHKLDAADVAVVYYNPHTLAHKRLEPIEPEEVKAAFQRPSLEVFTDKDALQAFLTSLSWKNKNLLMMSSGTFGGLELKELASQIIT</sequence>
<evidence type="ECO:0000256" key="2">
    <source>
        <dbReference type="ARBA" id="ARBA00022618"/>
    </source>
</evidence>
<dbReference type="Pfam" id="PF08245">
    <property type="entry name" value="Mur_ligase_M"/>
    <property type="match status" value="1"/>
</dbReference>
<keyword evidence="6" id="KW-0573">Peptidoglycan synthesis</keyword>
<dbReference type="InterPro" id="IPR004101">
    <property type="entry name" value="Mur_ligase_C"/>
</dbReference>
<dbReference type="SUPFAM" id="SSF53623">
    <property type="entry name" value="MurD-like peptide ligases, catalytic domain"/>
    <property type="match status" value="1"/>
</dbReference>
<feature type="domain" description="Mur ligase C-terminal" evidence="10">
    <location>
        <begin position="309"/>
        <end position="439"/>
    </location>
</feature>
<organism evidence="12 13">
    <name type="scientific">Runella defluvii</name>
    <dbReference type="NCBI Taxonomy" id="370973"/>
    <lineage>
        <taxon>Bacteria</taxon>
        <taxon>Pseudomonadati</taxon>
        <taxon>Bacteroidota</taxon>
        <taxon>Cytophagia</taxon>
        <taxon>Cytophagales</taxon>
        <taxon>Spirosomataceae</taxon>
        <taxon>Runella</taxon>
    </lineage>
</organism>
<proteinExistence type="predicted"/>
<keyword evidence="8" id="KW-0961">Cell wall biogenesis/degradation</keyword>
<evidence type="ECO:0000256" key="1">
    <source>
        <dbReference type="ARBA" id="ARBA00022598"/>
    </source>
</evidence>
<evidence type="ECO:0000256" key="4">
    <source>
        <dbReference type="ARBA" id="ARBA00022840"/>
    </source>
</evidence>
<evidence type="ECO:0000256" key="3">
    <source>
        <dbReference type="ARBA" id="ARBA00022741"/>
    </source>
</evidence>
<keyword evidence="4" id="KW-0067">ATP-binding</keyword>